<dbReference type="OrthoDB" id="9794225at2"/>
<dbReference type="Gene3D" id="1.20.1420.30">
    <property type="entry name" value="NCX, central ion-binding region"/>
    <property type="match status" value="1"/>
</dbReference>
<feature type="transmembrane region" description="Helical" evidence="5">
    <location>
        <begin position="171"/>
        <end position="195"/>
    </location>
</feature>
<evidence type="ECO:0000256" key="5">
    <source>
        <dbReference type="SAM" id="Phobius"/>
    </source>
</evidence>
<accession>A0A1G7DJ51</accession>
<evidence type="ECO:0000313" key="7">
    <source>
        <dbReference type="EMBL" id="SDE51581.1"/>
    </source>
</evidence>
<evidence type="ECO:0000256" key="4">
    <source>
        <dbReference type="ARBA" id="ARBA00023136"/>
    </source>
</evidence>
<feature type="domain" description="Sodium/calcium exchanger membrane region" evidence="6">
    <location>
        <begin position="3"/>
        <end position="142"/>
    </location>
</feature>
<dbReference type="STRING" id="637679.GCA_001550055_02169"/>
<dbReference type="Pfam" id="PF01699">
    <property type="entry name" value="Na_Ca_ex"/>
    <property type="match status" value="2"/>
</dbReference>
<name>A0A1G7DJ51_9PROT</name>
<feature type="domain" description="Sodium/calcium exchanger membrane region" evidence="6">
    <location>
        <begin position="173"/>
        <end position="312"/>
    </location>
</feature>
<dbReference type="Proteomes" id="UP000183685">
    <property type="component" value="Unassembled WGS sequence"/>
</dbReference>
<protein>
    <submittedName>
        <fullName evidence="7">Cation:H+ antiporter</fullName>
    </submittedName>
</protein>
<dbReference type="GO" id="GO:0008273">
    <property type="term" value="F:calcium, potassium:sodium antiporter activity"/>
    <property type="evidence" value="ECO:0007669"/>
    <property type="project" value="TreeGrafter"/>
</dbReference>
<feature type="transmembrane region" description="Helical" evidence="5">
    <location>
        <begin position="268"/>
        <end position="286"/>
    </location>
</feature>
<feature type="transmembrane region" description="Helical" evidence="5">
    <location>
        <begin position="298"/>
        <end position="316"/>
    </location>
</feature>
<feature type="transmembrane region" description="Helical" evidence="5">
    <location>
        <begin position="127"/>
        <end position="143"/>
    </location>
</feature>
<evidence type="ECO:0000313" key="8">
    <source>
        <dbReference type="Proteomes" id="UP000183685"/>
    </source>
</evidence>
<keyword evidence="3 5" id="KW-1133">Transmembrane helix</keyword>
<evidence type="ECO:0000256" key="2">
    <source>
        <dbReference type="ARBA" id="ARBA00022692"/>
    </source>
</evidence>
<feature type="transmembrane region" description="Helical" evidence="5">
    <location>
        <begin position="242"/>
        <end position="262"/>
    </location>
</feature>
<keyword evidence="4 5" id="KW-0472">Membrane</keyword>
<evidence type="ECO:0000259" key="6">
    <source>
        <dbReference type="Pfam" id="PF01699"/>
    </source>
</evidence>
<comment type="subcellular location">
    <subcellularLocation>
        <location evidence="1">Membrane</location>
        <topology evidence="1">Multi-pass membrane protein</topology>
    </subcellularLocation>
</comment>
<feature type="transmembrane region" description="Helical" evidence="5">
    <location>
        <begin position="6"/>
        <end position="25"/>
    </location>
</feature>
<gene>
    <name evidence="7" type="ORF">SAMN04488071_3137</name>
</gene>
<dbReference type="RefSeq" id="WP_068304893.1">
    <property type="nucleotide sequence ID" value="NZ_DAIOMO010000006.1"/>
</dbReference>
<dbReference type="PANTHER" id="PTHR10846:SF8">
    <property type="entry name" value="INNER MEMBRANE PROTEIN YRBG"/>
    <property type="match status" value="1"/>
</dbReference>
<keyword evidence="8" id="KW-1185">Reference proteome</keyword>
<dbReference type="PANTHER" id="PTHR10846">
    <property type="entry name" value="SODIUM/POTASSIUM/CALCIUM EXCHANGER"/>
    <property type="match status" value="1"/>
</dbReference>
<proteinExistence type="predicted"/>
<dbReference type="GO" id="GO:0005886">
    <property type="term" value="C:plasma membrane"/>
    <property type="evidence" value="ECO:0007669"/>
    <property type="project" value="TreeGrafter"/>
</dbReference>
<dbReference type="GO" id="GO:0005262">
    <property type="term" value="F:calcium channel activity"/>
    <property type="evidence" value="ECO:0007669"/>
    <property type="project" value="TreeGrafter"/>
</dbReference>
<dbReference type="InterPro" id="IPR004837">
    <property type="entry name" value="NaCa_Exmemb"/>
</dbReference>
<dbReference type="AlphaFoldDB" id="A0A1G7DJ51"/>
<dbReference type="GO" id="GO:0006874">
    <property type="term" value="P:intracellular calcium ion homeostasis"/>
    <property type="evidence" value="ECO:0007669"/>
    <property type="project" value="TreeGrafter"/>
</dbReference>
<feature type="transmembrane region" description="Helical" evidence="5">
    <location>
        <begin position="76"/>
        <end position="96"/>
    </location>
</feature>
<dbReference type="InterPro" id="IPR004481">
    <property type="entry name" value="K/Na/Ca-exchanger"/>
</dbReference>
<organism evidence="7 8">
    <name type="scientific">Kordiimonas lacus</name>
    <dbReference type="NCBI Taxonomy" id="637679"/>
    <lineage>
        <taxon>Bacteria</taxon>
        <taxon>Pseudomonadati</taxon>
        <taxon>Pseudomonadota</taxon>
        <taxon>Alphaproteobacteria</taxon>
        <taxon>Kordiimonadales</taxon>
        <taxon>Kordiimonadaceae</taxon>
        <taxon>Kordiimonas</taxon>
    </lineage>
</organism>
<dbReference type="InterPro" id="IPR044880">
    <property type="entry name" value="NCX_ion-bd_dom_sf"/>
</dbReference>
<feature type="transmembrane region" description="Helical" evidence="5">
    <location>
        <begin position="207"/>
        <end position="230"/>
    </location>
</feature>
<feature type="transmembrane region" description="Helical" evidence="5">
    <location>
        <begin position="37"/>
        <end position="56"/>
    </location>
</feature>
<sequence>MAYIQVVAGLVLLVVAGDYLVRGSVSLARRAGVSKLIIGLTIVAFGTSAPELVVGVDAVLNDAPTLALGNVVGSNIANVLLVVGLPALIAPMVCSAPRLGRNLVFMLFSTVIFMAMAFGGVFDWTQGLILLAFLALFIGYSIARRKACPIEAAKELEEMEELQQKPDSYRLATTFVVLGLVGLIFGADLLVAGAVEVARDFGVSEAVIGLTLVALGTSLPELITALVAAVRGHCDVAVGNVIGSNIFNLLSIIGVASLVGPIPVPDSFLQVDLWVMLGASLLLVPFTRARSHVGKKAGAVMVLLYVSYVVYLAQSAESASAMGMTL</sequence>
<evidence type="ECO:0000256" key="1">
    <source>
        <dbReference type="ARBA" id="ARBA00004141"/>
    </source>
</evidence>
<evidence type="ECO:0000256" key="3">
    <source>
        <dbReference type="ARBA" id="ARBA00022989"/>
    </source>
</evidence>
<reference evidence="7 8" key="1">
    <citation type="submission" date="2016-10" db="EMBL/GenBank/DDBJ databases">
        <authorList>
            <person name="de Groot N.N."/>
        </authorList>
    </citation>
    <scope>NUCLEOTIDE SEQUENCE [LARGE SCALE GENOMIC DNA]</scope>
    <source>
        <strain evidence="7 8">CGMCC 1.9109</strain>
    </source>
</reference>
<dbReference type="NCBIfam" id="TIGR00367">
    <property type="entry name" value="calcium/sodium antiporter"/>
    <property type="match status" value="1"/>
</dbReference>
<feature type="transmembrane region" description="Helical" evidence="5">
    <location>
        <begin position="103"/>
        <end position="121"/>
    </location>
</feature>
<dbReference type="EMBL" id="FNAK01000007">
    <property type="protein sequence ID" value="SDE51581.1"/>
    <property type="molecule type" value="Genomic_DNA"/>
</dbReference>
<keyword evidence="2 5" id="KW-0812">Transmembrane</keyword>